<dbReference type="PANTHER" id="PTHR46654">
    <property type="entry name" value="E3 UBIQUITIN-PROTEIN LIGASE HECTD3"/>
    <property type="match status" value="1"/>
</dbReference>
<comment type="caution">
    <text evidence="6">The sequence shown here is derived from an EMBL/GenBank/DDBJ whole genome shotgun (WGS) entry which is preliminary data.</text>
</comment>
<dbReference type="InterPro" id="IPR001870">
    <property type="entry name" value="B30.2/SPRY"/>
</dbReference>
<dbReference type="EMBL" id="JAGRRH010000007">
    <property type="protein sequence ID" value="KAG7367184.1"/>
    <property type="molecule type" value="Genomic_DNA"/>
</dbReference>
<dbReference type="CDD" id="cd11709">
    <property type="entry name" value="SPRY"/>
    <property type="match status" value="3"/>
</dbReference>
<gene>
    <name evidence="6" type="ORF">IV203_029854</name>
</gene>
<feature type="compositionally biased region" description="Acidic residues" evidence="2">
    <location>
        <begin position="506"/>
        <end position="538"/>
    </location>
</feature>
<organism evidence="6 7">
    <name type="scientific">Nitzschia inconspicua</name>
    <dbReference type="NCBI Taxonomy" id="303405"/>
    <lineage>
        <taxon>Eukaryota</taxon>
        <taxon>Sar</taxon>
        <taxon>Stramenopiles</taxon>
        <taxon>Ochrophyta</taxon>
        <taxon>Bacillariophyta</taxon>
        <taxon>Bacillariophyceae</taxon>
        <taxon>Bacillariophycidae</taxon>
        <taxon>Bacillariales</taxon>
        <taxon>Bacillariaceae</taxon>
        <taxon>Nitzschia</taxon>
    </lineage>
</organism>
<dbReference type="InterPro" id="IPR003877">
    <property type="entry name" value="SPRY_dom"/>
</dbReference>
<name>A0A9K3Q3P6_9STRA</name>
<accession>A0A9K3Q3P6</accession>
<sequence length="5060" mass="552635">MNNMWGEPPSGREQAIETLIDMDPNGSFYRASRILEEAVPQDLLQRPNLVTKSALVDQAYALSKFEVDTVEKYDILFGIGADSTGSSLLHSLSFATRLRRAEFDNKKNRILKHHSKILEAKKARYQQSCSPFAPSPQLVAALRQVYGSSDGESSSLRDPKTSEESSILRSLLKSIMGHPAFSNKDDENKGLFSATAVPKSTETFHEPVDTVEEKLRDGGSATFALESLIAYLCEHLDNDGSLPSATLEHGLMIAVLSALMGCRAPDGERKMEKSYQSVPTQRKSDGNIEAVTMSPLQVGSVLSLIHLDDDSTSENPWALDKGLINYLGEAAAAYEERIEIQTARLLKRVNVDGATAECKTFHESDNDEATRKNEGVDAESAGNPTDQMSRQDSLSNHKTLPPTIPSPETRESSASPGTPDAVNEEEIETVGANATVSGQINEEPAEGREEPNLVEDSEDLVVLNSGDEDFHVGHLPGDSDGEESLVEDEDNESSSSSSSSSASGADPEDGDEHDELGEEEEEEEDDYIDEEVEEQDDEVALRQALALSLVEQLVAPGSDSSIVVAELERAASDLVTPGKETLLNNEKPQHTQEEFEESPLPPLPPTPEHNPYANELSIKIDDEQEGFDAALSLDPSALQYFGSLPTRNVLMHLLKLLGDVMNRRVQEKSEGDVDSGSKEAPRIASIPGGMGSHLFPPVHPFLKTMSSTESDRDTAVSMQLLVALLLLTSKRRNEAIESLKQLLELESEVTQDNGEKNVVGFSTGEEGDDPAIAMALTYFEDEVTESKDSLEAKGMTRKAAAAAHDAAVLLESLRRRSNAWRDEVKLYSHCVVLAMRYLRHFFQNITRRWLQERQGFSTTDCNVLLPEAVKSNLIDSLSSFLSPTEIFIPPAVVENDKYLHTQIETVFMSTKLHQESLILWGEIVPLAYPTVSDQSKLLRLLLGECSSAKSSSVDSQIENDVHMSRIQILCRRLRVSDLLDRFVPSPVCMLPGENQPGNFDKSVRMLTAGGDSSVSSFISLMGTMSTALGGMKGEVRSFYLSLCHRCHARILLWDGLFACTEGEADDPTLAVTIAPADSLRLNLTVSNWLQFDATKCSDSMAILTNVESSNSVSNASCVHQRASKVWGTVLSSVCFAPKTGIHRWAIRLDKCERGHVFVGVATSQASTRTYVGGDKFGWGMIGTQALWHDRRKIRGDYGDTFRTGSSIIVTLDTDAGTLSYSSWKDSSSTSSYSIDQVVHNIASPRRQGHAGGSLEDWGVAFEGLPLDSKLYPAVGLYQRDDRVTILAVDPSKEVNSSLIDLNAGLSFYPPFPSKSDQDKVSMEHVEFIRKFNATLQMDGMLYAEETLRRISENIQQQNNDNFLSETLLPSLAASLCLFPPSIPILSERFALFLLPKLRSLLTTMNDSFLYSPPVPESVFPFPREGKWVIRATGSVGSIVDAEEYIVDLSHKAVHQKLIGFQASGVGTTGKSKNGLVAIFGSIHGSLIHFVEEWTDSSDEGFTSLSSDDVASSCVVTARLSLDGRKFEGTYRNVQFGTSGQIAGMACEGDDPMRVQLFRFKESSSRNEMTSFSATRRAGNGALIGLAHGHLADIVGENPPSFTVGEFQKVGSDTEKDTESSKDVQKCLSLDTLSGASIHSTKEDMSWLSANLATRFMNGSSWGGVDLSFQPNVLDDTVSSIDSIWDACKKASQTEELVCQVDDVDDNLVSRSGDDAQEATEVWAWALKLIEDGVRKAIATNEQIPVREKALKCCRLFCQISEFLLSLEVSSPPQVEVVGRDLAQIYEKLSSLSHIQLLKEEMVVSSEKAILRLVSLRERVALLEQTFQSATVESIVVGLPRLLGRSYAEFRPTHPGRELGCHYLTGLSGAAVTVRKSLQGGVQQLVRALVNIAIRELGRRNGHNQDGSCMMVDSATLALVASLTMVFPDDNICNDDLVELVTNLVSAILNQHRNAILVKEETNRLTGEELVVEHLSKFGTCEVSRGILRATTALVHVLSFQVWSTSEVNKVASPGASSLCLHVVMRELGLMNNLLVDLVREREANLKEKQSLCQWQGFCNQVAGAEKSRTLDTNGPTRQVGSSGIIFLWGNSGQMALQSSSPQKPSNNRSAKQGSIDSTFAEKSSLFYEGFVHHYFSHWIHVLVAATKAKTSAKLLAEDPHWISLLLATLGMDANLQVDRQSRLPGRYRSRFLRLLFPVLKLSDPSSQLVAGLFDLAGSSCAIYTASLDEEEGVVSREIVSLLRRLHAPSPIAWRDCINNVIQSCLQTSGAALPQKVGIFCFLNGAFDTLGKGSHVLLKPAAAVPLSTEHQALLSSSKNHSSAGSLGASGAYPLPHHVVGNGTEGMVAGLCRSQAPAGIVSNIDLKNGVCEVILLNREQHCRDAFPDANSEESGANSTYELRKAFTVRALRSQLADVVQAQEFPIFVDGTVVGKDLLSTLLRECLAVISMARDDFLCGDDEPDRTFSTMKHKVDDITAALMILRASITLLSGEELSSQFLDEKDKDSMVLAALLDLAAPADTPSSETKDLLPSLSSQFMSSFPAHETRLVHVLSLFRRLGFEESVLNSTPEHVAKSRITDFITTFSKTNLAPSMATDEGHDKSQKTSPLSGSTLNVSSANSEVGTSFSTAGEASSSNRVTSQSTAASTDNSDDDNDNEESEAAATAAAHLREAAIAQMAELGLPRSWSELALRRVGGTNIEAAVHFCLERGGEMERLLAEERERDREGSGEDPSRRRANRSETGHLLRQLMEMGFPSRWCAEALAATGNNVDEALTWILTNGERLSAEDEGMEDAGDDEDDEDDDGDDDSDATDEPTTDLKDPNHRSISMEAKGEGETEDMAAHPSWKGSVVPLRFISGRSIIDATTLSVSGLPNGGFSSVGTKGVLLTTGKWYYEAILETAGCLQIGWADGSFAGHCHAERGDGCGDGPSSWSFDGWRRYRWHSVATEWGCRWAEGDVVGCLVDMDNKIVSFTLNGKGEEIGMGVAFSGHGFRPCSGVYACVSFNRKEKLKLILGGSGSVPFKHQPPPGYKGVGEAVLNAVSERELLVSKELLLEKERVEGPHNEKPFLCDFSDGEHGHELMAWAHRYYGSDASVHLGSGRVKQTGSGSKTFSNVESSTAQCLMRRIEKVWSNYHVEGNALKHASTCGTDSETSVLDESNIMRGMHEGLIESGINIYRQFLSESLIIASLTARKLLLHLIIATGPNFDPSCILGSMDATQNRVLSFWNMIETSASLRSAGWVGEAGAMALAAEALGLGISSNDSTITRLSSEISDRSGLITISDLDDGVVLPSGGIVQLLSSVFDIGLCDSKLASTGRSLVACSEAAIGSDGGGAVLSFLLRGLQSAICKSEMFRRVAVAAVRRSVRQLSVVEYDGNDTCVVESLGVDDDIEKPITAQEKSTKDEIPMSHQPDARLVSFLTGLLLSAPVASTLQNFQETQEDLFEAWSVGLLSASLPWRMICAFVAAGILNQCPTALGQVVKAFPTIAQYYARLRSTVARRVWAERAAMPVCSRYSHAMVELLCAVSGAVKVLELPTTFSSSWENPTVDAATPLPFPSSTGSDWEVMDGWISSDREWEIWTGRVDRQAVDWKTPSRSAVRALMEGGDGPPMLREGCTVMRGLDWDDLKYGNADGKDMYDEEKARRQEIKKTEESSKKTSDPADPVADDANPADGDEGEGGVADHNGAEPEERSKEKKKMSSPKLPIGVVMSIESWNGIPGMGRKVKWKLTGKEGVYRYGGDGGNFDLSHVEVNNKGTRVRKRHPLPESAEQCAARHGFGPAKSDYIILRLNRRQHKDLSIDGKEITSRRGILEWPEFGAGILIDCLDQNDGSIVVKEQDLLYGSKDAGWEARFGQPSYVPGTEIHLRAEYSDDTDQAKIDSKYPSKSLYEELVGTTSFPVKNLRRKEDGKGVCVLSEFRIQRSPKADALIQAPMPAAICFDRDFHASTLSLSRDGRTLSCISSDGRGTAFANIGFSKGVHYWEVKLEQADIGSVFIGVAEKPIGNSSSHSHDSPPRLNRWHGWGFVNFRATYTSGAERIYGAHCHAGDTIGVLLDCDTGRISFFFDGLKYGEHIINDLGCAFENLSPFGFNCDGCGSGGVGEGAPSGIEGSRSGRYLAQGSVRPRTLWPVVGLRNQGDRVTISSKWNSGYGVDGISTIRNLEAVAELCHSYYAQIKDSVSRRGAFPQWFMWEAFAEYRRWSSDSWKRSVTRGSGPYRLATFGLDMDLDTSPIACATASALLGLRHALLPGDRVRLKRSAGRILELAEEAVVLGTYHGRLYYQIVTQKSEGGSLTEGGGRAWCWDESEVVDGLEVLNVPPKGMNIELPLMNRFKCPSKGGLKIVYENGAVVRSDLEIFDGSLNLGSIPVDTVIPQCDVLERRVNSCGVVRFRVKYEAIEGWISSRIRGGKEESIVVPVTAPDDHSAEENAFVTPGDCATEWFKSYAEVCSTKENDTVVGLIDTLSKFEDHVGRGTIEGLSLVDSDTFLAQTICKVSAFSFGGDPLDVPFEEVASALAFGIAAYKGEKFVGPTRSSLQANQAAASAFESLTGRRIPALETLLARACLLRAFNRRARVALPWLAIRPCQESSAILGGLYGHGASVDRAGRHSNSTLLTQWVQVPSLANLIRSIRGLFFATVKKELLWSVTEATTTPTPLSHDEYELPREIRTVRINRLRARRVMSADDVARKRKYSVFAQLQNETKAWGGAALRRGFVAKGHGGQKRAFKVKLIGEGVNDYSGPYREIFTDAVAEVLKFDGNGRGSLGVLDPTPNNVAAVGENRDLFMFSLNGNDITKIRKAKKPISSTEEDIQSSFSSLIAARDESSREAEEALVFLGRLAGTAFRHGIPLDLPLPLGSIWRAIVEEGSSGDCLEELDLIAYRQGNRDRDNDLLWWQRRMLNSFVGGVSSILPVELLPILSGEELRDLFCGNTEIDVDMLRQVVEYEGYHETDVVIEYFWDTLREFTHEERKLFLQFVWARNRLPLKATDFDAPFKILKDSTKDGDQSLPSASTCFFSLSLPEYKSKGQLREKLLFAINNVTTMETDFQTNSAEISEGYRAF</sequence>
<protein>
    <submittedName>
        <fullName evidence="6">HECT-domain ubiquitin-transferase</fullName>
    </submittedName>
</protein>
<feature type="region of interest" description="Disordered" evidence="2">
    <location>
        <begin position="2782"/>
        <end position="2826"/>
    </location>
</feature>
<feature type="compositionally biased region" description="Polar residues" evidence="2">
    <location>
        <begin position="2604"/>
        <end position="2642"/>
    </location>
</feature>
<feature type="compositionally biased region" description="Polar residues" evidence="2">
    <location>
        <begin position="382"/>
        <end position="398"/>
    </location>
</feature>
<feature type="domain" description="UBA" evidence="3">
    <location>
        <begin position="2668"/>
        <end position="2709"/>
    </location>
</feature>
<feature type="active site" description="Glycyl thioester intermediate" evidence="1">
    <location>
        <position position="5013"/>
    </location>
</feature>
<dbReference type="InterPro" id="IPR015940">
    <property type="entry name" value="UBA"/>
</dbReference>
<feature type="compositionally biased region" description="Acidic residues" evidence="2">
    <location>
        <begin position="2649"/>
        <end position="2660"/>
    </location>
</feature>
<dbReference type="OrthoDB" id="239701at2759"/>
<evidence type="ECO:0000313" key="7">
    <source>
        <dbReference type="Proteomes" id="UP000693970"/>
    </source>
</evidence>
<dbReference type="InterPro" id="IPR041969">
    <property type="entry name" value="VP13D_UBA"/>
</dbReference>
<evidence type="ECO:0000259" key="5">
    <source>
        <dbReference type="PROSITE" id="PS50237"/>
    </source>
</evidence>
<dbReference type="Pfam" id="PF22562">
    <property type="entry name" value="UBA_7"/>
    <property type="match status" value="1"/>
</dbReference>
<feature type="domain" description="HECT" evidence="5">
    <location>
        <begin position="4896"/>
        <end position="5049"/>
    </location>
</feature>
<feature type="compositionally biased region" description="Acidic residues" evidence="2">
    <location>
        <begin position="479"/>
        <end position="492"/>
    </location>
</feature>
<dbReference type="PANTHER" id="PTHR46654:SF1">
    <property type="entry name" value="E3 UBIQUITIN-PROTEIN LIGASE HECTD3"/>
    <property type="match status" value="1"/>
</dbReference>
<evidence type="ECO:0000259" key="3">
    <source>
        <dbReference type="PROSITE" id="PS50030"/>
    </source>
</evidence>
<dbReference type="SMART" id="SM00165">
    <property type="entry name" value="UBA"/>
    <property type="match status" value="2"/>
</dbReference>
<feature type="compositionally biased region" description="Basic and acidic residues" evidence="2">
    <location>
        <begin position="3630"/>
        <end position="3660"/>
    </location>
</feature>
<dbReference type="SMART" id="SM00119">
    <property type="entry name" value="HECTc"/>
    <property type="match status" value="1"/>
</dbReference>
<feature type="compositionally biased region" description="Basic and acidic residues" evidence="2">
    <location>
        <begin position="3685"/>
        <end position="3694"/>
    </location>
</feature>
<feature type="compositionally biased region" description="Low complexity" evidence="2">
    <location>
        <begin position="3661"/>
        <end position="3672"/>
    </location>
</feature>
<evidence type="ECO:0000259" key="4">
    <source>
        <dbReference type="PROSITE" id="PS50188"/>
    </source>
</evidence>
<reference evidence="6" key="1">
    <citation type="journal article" date="2021" name="Sci. Rep.">
        <title>Diploid genomic architecture of Nitzschia inconspicua, an elite biomass production diatom.</title>
        <authorList>
            <person name="Oliver A."/>
            <person name="Podell S."/>
            <person name="Pinowska A."/>
            <person name="Traller J.C."/>
            <person name="Smith S.R."/>
            <person name="McClure R."/>
            <person name="Beliaev A."/>
            <person name="Bohutskyi P."/>
            <person name="Hill E.A."/>
            <person name="Rabines A."/>
            <person name="Zheng H."/>
            <person name="Allen L.Z."/>
            <person name="Kuo A."/>
            <person name="Grigoriev I.V."/>
            <person name="Allen A.E."/>
            <person name="Hazlebeck D."/>
            <person name="Allen E.E."/>
        </authorList>
    </citation>
    <scope>NUCLEOTIDE SEQUENCE</scope>
    <source>
        <strain evidence="6">Hildebrandi</strain>
    </source>
</reference>
<dbReference type="Proteomes" id="UP000693970">
    <property type="component" value="Unassembled WGS sequence"/>
</dbReference>
<dbReference type="GO" id="GO:0005737">
    <property type="term" value="C:cytoplasm"/>
    <property type="evidence" value="ECO:0007669"/>
    <property type="project" value="TreeGrafter"/>
</dbReference>
<feature type="region of interest" description="Disordered" evidence="2">
    <location>
        <begin position="576"/>
        <end position="613"/>
    </location>
</feature>
<reference evidence="6" key="2">
    <citation type="submission" date="2021-04" db="EMBL/GenBank/DDBJ databases">
        <authorList>
            <person name="Podell S."/>
        </authorList>
    </citation>
    <scope>NUCLEOTIDE SEQUENCE</scope>
    <source>
        <strain evidence="6">Hildebrandi</strain>
    </source>
</reference>
<dbReference type="GO" id="GO:0004842">
    <property type="term" value="F:ubiquitin-protein transferase activity"/>
    <property type="evidence" value="ECO:0007669"/>
    <property type="project" value="InterPro"/>
</dbReference>
<feature type="region of interest" description="Disordered" evidence="2">
    <location>
        <begin position="2591"/>
        <end position="2664"/>
    </location>
</feature>
<dbReference type="InterPro" id="IPR042469">
    <property type="entry name" value="HECTD3"/>
</dbReference>
<feature type="compositionally biased region" description="Basic and acidic residues" evidence="2">
    <location>
        <begin position="360"/>
        <end position="375"/>
    </location>
</feature>
<feature type="region of interest" description="Disordered" evidence="2">
    <location>
        <begin position="2719"/>
        <end position="2741"/>
    </location>
</feature>
<dbReference type="Pfam" id="PF00632">
    <property type="entry name" value="HECT"/>
    <property type="match status" value="1"/>
</dbReference>
<feature type="region of interest" description="Disordered" evidence="2">
    <location>
        <begin position="3630"/>
        <end position="3702"/>
    </location>
</feature>
<feature type="region of interest" description="Disordered" evidence="2">
    <location>
        <begin position="360"/>
        <end position="539"/>
    </location>
</feature>
<dbReference type="PROSITE" id="PS50237">
    <property type="entry name" value="HECT"/>
    <property type="match status" value="1"/>
</dbReference>
<feature type="domain" description="UBA" evidence="3">
    <location>
        <begin position="2738"/>
        <end position="2780"/>
    </location>
</feature>
<feature type="domain" description="B30.2/SPRY" evidence="4">
    <location>
        <begin position="1068"/>
        <end position="1292"/>
    </location>
</feature>
<dbReference type="CDD" id="cd14306">
    <property type="entry name" value="UBA_VP13D"/>
    <property type="match status" value="1"/>
</dbReference>
<dbReference type="Pfam" id="PF00622">
    <property type="entry name" value="SPRY"/>
    <property type="match status" value="3"/>
</dbReference>
<dbReference type="PROSITE" id="PS50030">
    <property type="entry name" value="UBA"/>
    <property type="match status" value="2"/>
</dbReference>
<feature type="compositionally biased region" description="Low complexity" evidence="2">
    <location>
        <begin position="493"/>
        <end position="503"/>
    </location>
</feature>
<keyword evidence="1" id="KW-0833">Ubl conjugation pathway</keyword>
<feature type="domain" description="B30.2/SPRY" evidence="4">
    <location>
        <begin position="2828"/>
        <end position="3019"/>
    </location>
</feature>
<dbReference type="PROSITE" id="PS50188">
    <property type="entry name" value="B302_SPRY"/>
    <property type="match status" value="3"/>
</dbReference>
<dbReference type="InterPro" id="IPR000569">
    <property type="entry name" value="HECT_dom"/>
</dbReference>
<keyword evidence="7" id="KW-1185">Reference proteome</keyword>
<proteinExistence type="predicted"/>
<feature type="compositionally biased region" description="Pro residues" evidence="2">
    <location>
        <begin position="599"/>
        <end position="608"/>
    </location>
</feature>
<evidence type="ECO:0000313" key="6">
    <source>
        <dbReference type="EMBL" id="KAG7367184.1"/>
    </source>
</evidence>
<feature type="domain" description="B30.2/SPRY" evidence="4">
    <location>
        <begin position="3916"/>
        <end position="4149"/>
    </location>
</feature>
<evidence type="ECO:0000256" key="1">
    <source>
        <dbReference type="PROSITE-ProRule" id="PRU00104"/>
    </source>
</evidence>
<evidence type="ECO:0000256" key="2">
    <source>
        <dbReference type="SAM" id="MobiDB-lite"/>
    </source>
</evidence>
<dbReference type="SMART" id="SM00449">
    <property type="entry name" value="SPRY"/>
    <property type="match status" value="3"/>
</dbReference>
<feature type="compositionally biased region" description="Acidic residues" evidence="2">
    <location>
        <begin position="2787"/>
        <end position="2816"/>
    </location>
</feature>